<feature type="compositionally biased region" description="Basic and acidic residues" evidence="1">
    <location>
        <begin position="333"/>
        <end position="342"/>
    </location>
</feature>
<feature type="compositionally biased region" description="Polar residues" evidence="1">
    <location>
        <begin position="386"/>
        <end position="395"/>
    </location>
</feature>
<dbReference type="EMBL" id="RBNJ01022585">
    <property type="protein sequence ID" value="RUS18013.1"/>
    <property type="molecule type" value="Genomic_DNA"/>
</dbReference>
<keyword evidence="3" id="KW-1185">Reference proteome</keyword>
<feature type="compositionally biased region" description="Polar residues" evidence="1">
    <location>
        <begin position="162"/>
        <end position="171"/>
    </location>
</feature>
<proteinExistence type="predicted"/>
<feature type="region of interest" description="Disordered" evidence="1">
    <location>
        <begin position="28"/>
        <end position="54"/>
    </location>
</feature>
<feature type="compositionally biased region" description="Polar residues" evidence="1">
    <location>
        <begin position="480"/>
        <end position="492"/>
    </location>
</feature>
<feature type="compositionally biased region" description="Low complexity" evidence="1">
    <location>
        <begin position="208"/>
        <end position="227"/>
    </location>
</feature>
<feature type="compositionally biased region" description="Basic residues" evidence="1">
    <location>
        <begin position="639"/>
        <end position="650"/>
    </location>
</feature>
<feature type="compositionally biased region" description="Low complexity" evidence="1">
    <location>
        <begin position="131"/>
        <end position="161"/>
    </location>
</feature>
<feature type="compositionally biased region" description="Pro residues" evidence="1">
    <location>
        <begin position="181"/>
        <end position="201"/>
    </location>
</feature>
<feature type="region of interest" description="Disordered" evidence="1">
    <location>
        <begin position="472"/>
        <end position="492"/>
    </location>
</feature>
<comment type="caution">
    <text evidence="2">The sequence shown here is derived from an EMBL/GenBank/DDBJ whole genome shotgun (WGS) entry which is preliminary data.</text>
</comment>
<feature type="compositionally biased region" description="Basic and acidic residues" evidence="1">
    <location>
        <begin position="563"/>
        <end position="572"/>
    </location>
</feature>
<evidence type="ECO:0000313" key="3">
    <source>
        <dbReference type="Proteomes" id="UP000274822"/>
    </source>
</evidence>
<protein>
    <submittedName>
        <fullName evidence="2">Uncharacterized protein</fullName>
    </submittedName>
</protein>
<gene>
    <name evidence="2" type="ORF">BC938DRAFT_476090</name>
</gene>
<feature type="compositionally biased region" description="Basic and acidic residues" evidence="1">
    <location>
        <begin position="602"/>
        <end position="614"/>
    </location>
</feature>
<feature type="region of interest" description="Disordered" evidence="1">
    <location>
        <begin position="117"/>
        <end position="239"/>
    </location>
</feature>
<evidence type="ECO:0000313" key="2">
    <source>
        <dbReference type="EMBL" id="RUS18013.1"/>
    </source>
</evidence>
<organism evidence="2 3">
    <name type="scientific">Jimgerdemannia flammicorona</name>
    <dbReference type="NCBI Taxonomy" id="994334"/>
    <lineage>
        <taxon>Eukaryota</taxon>
        <taxon>Fungi</taxon>
        <taxon>Fungi incertae sedis</taxon>
        <taxon>Mucoromycota</taxon>
        <taxon>Mucoromycotina</taxon>
        <taxon>Endogonomycetes</taxon>
        <taxon>Endogonales</taxon>
        <taxon>Endogonaceae</taxon>
        <taxon>Jimgerdemannia</taxon>
    </lineage>
</organism>
<feature type="region of interest" description="Disordered" evidence="1">
    <location>
        <begin position="326"/>
        <end position="404"/>
    </location>
</feature>
<feature type="region of interest" description="Disordered" evidence="1">
    <location>
        <begin position="512"/>
        <end position="650"/>
    </location>
</feature>
<sequence length="650" mass="69623">MSNRGRDTTVRSLSPEIKHAEEISLSNGIPIMKNPPRRTSSLSKKQHLGLHDERGSNASFADELIGRFDTYRVHMRFEYELEKDHRLSAGHFDDWNTPSVLQQLTDGSQSTTVLAAGADPKQRNPIPSFEPPSISKSTSTPMKSKSVATSASSSYSNFPSARTPSNRSASSTDRHRAPIPSFEPPTLTPALTPPALSPPAPNGSLTDSYSFGSSPSTGSAGANAHTNGHGGPIKIPPMPTPPTVLPTTTAPAPIVVPPLSIATPSTILTGPTVITGPKKIEKLKYQVDSEPPETEEAETEVSVASSGMFRKSSTFFMKTKLFSGNIKPTKSSDNLKRKDKSPVRSQTAPAEKFKPSEPLPQAAATTAAAAATANANANTNRRSAPPTGNTDSSFNPLRRIKSNINDSVTRSVTNAMNRHSAPFLPTDSPANFLRRAKSNVNNDLDSNRPGSSHVHDDLPSNALRRALNNADNADNADNASSIGSGSPYGTVNQHRKFLDEDEPIVAIRSALAGLTPDPTPTPPVAFDSPQTRPFVLPPTPPEPEDAFSYARTKSSRPVSANGRVEDTQDKSGWKGLFGRRRSKESDGKNAAAKAGRRTSSKSTDEHSVTSEPTKKSFSGTFGRKSKKEGGRKVGWGWFGRKKKGGGRRDE</sequence>
<dbReference type="Proteomes" id="UP000274822">
    <property type="component" value="Unassembled WGS sequence"/>
</dbReference>
<reference evidence="2 3" key="1">
    <citation type="journal article" date="2018" name="New Phytol.">
        <title>Phylogenomics of Endogonaceae and evolution of mycorrhizas within Mucoromycota.</title>
        <authorList>
            <person name="Chang Y."/>
            <person name="Desiro A."/>
            <person name="Na H."/>
            <person name="Sandor L."/>
            <person name="Lipzen A."/>
            <person name="Clum A."/>
            <person name="Barry K."/>
            <person name="Grigoriev I.V."/>
            <person name="Martin F.M."/>
            <person name="Stajich J.E."/>
            <person name="Smith M.E."/>
            <person name="Bonito G."/>
            <person name="Spatafora J.W."/>
        </authorList>
    </citation>
    <scope>NUCLEOTIDE SEQUENCE [LARGE SCALE GENOMIC DNA]</scope>
    <source>
        <strain evidence="2 3">AD002</strain>
    </source>
</reference>
<accession>A0A433PKB8</accession>
<dbReference type="AlphaFoldDB" id="A0A433PKB8"/>
<name>A0A433PKB8_9FUNG</name>
<feature type="compositionally biased region" description="Low complexity" evidence="1">
    <location>
        <begin position="362"/>
        <end position="380"/>
    </location>
</feature>
<evidence type="ECO:0000256" key="1">
    <source>
        <dbReference type="SAM" id="MobiDB-lite"/>
    </source>
</evidence>